<dbReference type="AlphaFoldDB" id="A0A0K2UL72"/>
<reference evidence="1" key="1">
    <citation type="submission" date="2014-05" db="EMBL/GenBank/DDBJ databases">
        <authorList>
            <person name="Chronopoulou M."/>
        </authorList>
    </citation>
    <scope>NUCLEOTIDE SEQUENCE</scope>
    <source>
        <tissue evidence="1">Whole organism</tissue>
    </source>
</reference>
<protein>
    <submittedName>
        <fullName evidence="1">Uncharacterized protein</fullName>
    </submittedName>
</protein>
<organism evidence="1">
    <name type="scientific">Lepeophtheirus salmonis</name>
    <name type="common">Salmon louse</name>
    <name type="synonym">Caligus salmonis</name>
    <dbReference type="NCBI Taxonomy" id="72036"/>
    <lineage>
        <taxon>Eukaryota</taxon>
        <taxon>Metazoa</taxon>
        <taxon>Ecdysozoa</taxon>
        <taxon>Arthropoda</taxon>
        <taxon>Crustacea</taxon>
        <taxon>Multicrustacea</taxon>
        <taxon>Hexanauplia</taxon>
        <taxon>Copepoda</taxon>
        <taxon>Siphonostomatoida</taxon>
        <taxon>Caligidae</taxon>
        <taxon>Lepeophtheirus</taxon>
    </lineage>
</organism>
<accession>A0A0K2UL72</accession>
<proteinExistence type="predicted"/>
<evidence type="ECO:0000313" key="1">
    <source>
        <dbReference type="EMBL" id="CDW39014.1"/>
    </source>
</evidence>
<sequence length="30" mass="3802">MIQRTLKIYLQKIMWQELQTCLGKFKKRFK</sequence>
<dbReference type="EMBL" id="HACA01021653">
    <property type="protein sequence ID" value="CDW39014.1"/>
    <property type="molecule type" value="Transcribed_RNA"/>
</dbReference>
<name>A0A0K2UL72_LEPSM</name>